<dbReference type="GO" id="GO:0009411">
    <property type="term" value="P:response to UV"/>
    <property type="evidence" value="ECO:0007669"/>
    <property type="project" value="InterPro"/>
</dbReference>
<dbReference type="EMBL" id="CM018049">
    <property type="protein sequence ID" value="KAA8520750.1"/>
    <property type="molecule type" value="Genomic_DNA"/>
</dbReference>
<evidence type="ECO:0000313" key="2">
    <source>
        <dbReference type="EMBL" id="KAA8520750.1"/>
    </source>
</evidence>
<dbReference type="GO" id="GO:0006283">
    <property type="term" value="P:transcription-coupled nucleotide-excision repair"/>
    <property type="evidence" value="ECO:0007669"/>
    <property type="project" value="TreeGrafter"/>
</dbReference>
<dbReference type="Proteomes" id="UP000325577">
    <property type="component" value="Linkage Group LG6"/>
</dbReference>
<dbReference type="GO" id="GO:0005694">
    <property type="term" value="C:chromosome"/>
    <property type="evidence" value="ECO:0007669"/>
    <property type="project" value="TreeGrafter"/>
</dbReference>
<sequence>MRTKEILLNKFETLKTNLSSIKDEIQSTIDEIGECLDIVSANGESMPFAPLDDEEMEEFRCSELRQIPLDSLKEGKKVKENNENKTIGSKDSTLKDFIDIRNRLQLVKKKCEESGCALPKTTNNEDENIWEEGGIESLENNNSGPPKKQGEDRVIGSTSNDVKNEASGSRNNGSNNNEKPDCEGDGTDPNPLRTKLLVEAPVMKWGYFLDNWGLNQDVLANQRGLELEGHW</sequence>
<evidence type="ECO:0000313" key="3">
    <source>
        <dbReference type="Proteomes" id="UP000325577"/>
    </source>
</evidence>
<keyword evidence="3" id="KW-1185">Reference proteome</keyword>
<dbReference type="OrthoDB" id="5594015at2759"/>
<dbReference type="AlphaFoldDB" id="A0A5J4ZQM5"/>
<reference evidence="2 3" key="1">
    <citation type="submission" date="2019-09" db="EMBL/GenBank/DDBJ databases">
        <title>A chromosome-level genome assembly of the Chinese tupelo Nyssa sinensis.</title>
        <authorList>
            <person name="Yang X."/>
            <person name="Kang M."/>
            <person name="Yang Y."/>
            <person name="Xiong H."/>
            <person name="Wang M."/>
            <person name="Zhang Z."/>
            <person name="Wang Z."/>
            <person name="Wu H."/>
            <person name="Ma T."/>
            <person name="Liu J."/>
            <person name="Xi Z."/>
        </authorList>
    </citation>
    <scope>NUCLEOTIDE SEQUENCE [LARGE SCALE GENOMIC DNA]</scope>
    <source>
        <strain evidence="2">J267</strain>
        <tissue evidence="2">Leaf</tissue>
    </source>
</reference>
<gene>
    <name evidence="2" type="ORF">F0562_014978</name>
</gene>
<proteinExistence type="predicted"/>
<dbReference type="PANTHER" id="PTHR28670:SF1">
    <property type="entry name" value="UV-STIMULATED SCAFFOLD PROTEIN A"/>
    <property type="match status" value="1"/>
</dbReference>
<dbReference type="PANTHER" id="PTHR28670">
    <property type="entry name" value="UV-STIMULATED SCAFFOLD PROTEIN A"/>
    <property type="match status" value="1"/>
</dbReference>
<feature type="compositionally biased region" description="Low complexity" evidence="1">
    <location>
        <begin position="167"/>
        <end position="177"/>
    </location>
</feature>
<feature type="region of interest" description="Disordered" evidence="1">
    <location>
        <begin position="135"/>
        <end position="192"/>
    </location>
</feature>
<dbReference type="GO" id="GO:0000993">
    <property type="term" value="F:RNA polymerase II complex binding"/>
    <property type="evidence" value="ECO:0007669"/>
    <property type="project" value="TreeGrafter"/>
</dbReference>
<dbReference type="InterPro" id="IPR018610">
    <property type="entry name" value="UVSSA"/>
</dbReference>
<name>A0A5J4ZQM5_9ASTE</name>
<organism evidence="2 3">
    <name type="scientific">Nyssa sinensis</name>
    <dbReference type="NCBI Taxonomy" id="561372"/>
    <lineage>
        <taxon>Eukaryota</taxon>
        <taxon>Viridiplantae</taxon>
        <taxon>Streptophyta</taxon>
        <taxon>Embryophyta</taxon>
        <taxon>Tracheophyta</taxon>
        <taxon>Spermatophyta</taxon>
        <taxon>Magnoliopsida</taxon>
        <taxon>eudicotyledons</taxon>
        <taxon>Gunneridae</taxon>
        <taxon>Pentapetalae</taxon>
        <taxon>asterids</taxon>
        <taxon>Cornales</taxon>
        <taxon>Nyssaceae</taxon>
        <taxon>Nyssa</taxon>
    </lineage>
</organism>
<evidence type="ECO:0000256" key="1">
    <source>
        <dbReference type="SAM" id="MobiDB-lite"/>
    </source>
</evidence>
<protein>
    <submittedName>
        <fullName evidence="2">Uncharacterized protein</fullName>
    </submittedName>
</protein>
<accession>A0A5J4ZQM5</accession>